<comment type="pathway">
    <text evidence="3">Cofactor biosynthesis; coenzyme F420 biosynthesis.</text>
</comment>
<dbReference type="EC" id="2.7.8.28" evidence="3"/>
<comment type="caution">
    <text evidence="3">Lacks conserved residue(s) required for the propagation of feature annotation.</text>
</comment>
<comment type="function">
    <text evidence="3">Catalyzes the transfer of the 2-phospholactate moiety from (2S)-lactyl-2-diphospho-5'-guanosine to 7,8-didemethyl-8-hydroxy-5-deazariboflavin (FO) with the formation of oxidized coenzyme F420-0 and GMP.</text>
</comment>
<dbReference type="GO" id="GO:0052645">
    <property type="term" value="P:F420-0 metabolic process"/>
    <property type="evidence" value="ECO:0007669"/>
    <property type="project" value="UniProtKB-UniRule"/>
</dbReference>
<dbReference type="PANTHER" id="PTHR43007:SF1">
    <property type="entry name" value="2-PHOSPHO-L-LACTATE TRANSFERASE"/>
    <property type="match status" value="1"/>
</dbReference>
<dbReference type="Gene3D" id="3.40.50.10680">
    <property type="entry name" value="CofD-like domains"/>
    <property type="match status" value="1"/>
</dbReference>
<reference evidence="4 5" key="1">
    <citation type="submission" date="2011-03" db="EMBL/GenBank/DDBJ databases">
        <title>The complete genome of Archaeoglobus veneficus SNP6.</title>
        <authorList>
            <consortium name="US DOE Joint Genome Institute (JGI-PGF)"/>
            <person name="Lucas S."/>
            <person name="Copeland A."/>
            <person name="Lapidus A."/>
            <person name="Bruce D."/>
            <person name="Goodwin L."/>
            <person name="Pitluck S."/>
            <person name="Kyrpides N."/>
            <person name="Mavromatis K."/>
            <person name="Pagani I."/>
            <person name="Ivanova N."/>
            <person name="Mikhailova N."/>
            <person name="Lu M."/>
            <person name="Detter J.C."/>
            <person name="Tapia R."/>
            <person name="Han C."/>
            <person name="Land M."/>
            <person name="Hauser L."/>
            <person name="Markowitz V."/>
            <person name="Cheng J.-F."/>
            <person name="Hugenholtz P."/>
            <person name="Woyke T."/>
            <person name="Wu D."/>
            <person name="Spring S."/>
            <person name="Brambilla E."/>
            <person name="Klenk H.-P."/>
            <person name="Eisen J.A."/>
        </authorList>
    </citation>
    <scope>NUCLEOTIDE SEQUENCE [LARGE SCALE GENOMIC DNA]</scope>
    <source>
        <strain>SNP6</strain>
    </source>
</reference>
<dbReference type="STRING" id="693661.Arcve_0317"/>
<evidence type="ECO:0000256" key="2">
    <source>
        <dbReference type="ARBA" id="ARBA00022842"/>
    </source>
</evidence>
<dbReference type="UniPathway" id="UPA00071"/>
<comment type="catalytic activity">
    <reaction evidence="3">
        <text>(2S)-lactyl-2-diphospho-5'-guanosine + 7,8-didemethyl-8-hydroxy-5-deazariboflavin = oxidized coenzyme F420-0 + GMP + H(+)</text>
        <dbReference type="Rhea" id="RHEA:63444"/>
        <dbReference type="ChEBI" id="CHEBI:15378"/>
        <dbReference type="ChEBI" id="CHEBI:58115"/>
        <dbReference type="ChEBI" id="CHEBI:59435"/>
        <dbReference type="ChEBI" id="CHEBI:59904"/>
        <dbReference type="ChEBI" id="CHEBI:59907"/>
        <dbReference type="EC" id="2.7.8.28"/>
    </reaction>
</comment>
<dbReference type="eggNOG" id="arCOG04395">
    <property type="taxonomic scope" value="Archaea"/>
</dbReference>
<protein>
    <recommendedName>
        <fullName evidence="3">2-phospho-L-lactate transferase</fullName>
        <ecNumber evidence="3">2.7.8.28</ecNumber>
    </recommendedName>
    <alternativeName>
        <fullName evidence="3">EPPG:FO PEP transferase</fullName>
    </alternativeName>
</protein>
<evidence type="ECO:0000256" key="1">
    <source>
        <dbReference type="ARBA" id="ARBA00022679"/>
    </source>
</evidence>
<dbReference type="NCBIfam" id="TIGR01819">
    <property type="entry name" value="F420_cofD"/>
    <property type="match status" value="1"/>
</dbReference>
<dbReference type="EMBL" id="CP002588">
    <property type="protein sequence ID" value="AEA46351.1"/>
    <property type="molecule type" value="Genomic_DNA"/>
</dbReference>
<comment type="similarity">
    <text evidence="3">Belongs to the CofD family.</text>
</comment>
<comment type="cofactor">
    <cofactor evidence="3">
        <name>Mg(2+)</name>
        <dbReference type="ChEBI" id="CHEBI:18420"/>
    </cofactor>
</comment>
<evidence type="ECO:0000256" key="3">
    <source>
        <dbReference type="HAMAP-Rule" id="MF_01257"/>
    </source>
</evidence>
<dbReference type="KEGG" id="ave:Arcve_0317"/>
<dbReference type="Pfam" id="PF01933">
    <property type="entry name" value="CofD"/>
    <property type="match status" value="1"/>
</dbReference>
<dbReference type="GeneID" id="10393411"/>
<dbReference type="CDD" id="cd07186">
    <property type="entry name" value="CofD_like"/>
    <property type="match status" value="1"/>
</dbReference>
<sequence length="297" mass="33114">MISVLSGGTGTPKLIRGMKDLCDFAVIVNTAEDVWVSGNKVCPDIDSVIYALADVIDDGKWWGIKNDTFTTHEALKKLGFDEMLMIGDKDRATHILRSEMLRRGYTLTAATRELAKRYGIKNDVLPMCEEDVATYIVTPEGEMHFQEFWVKRRGEAEVVDVVFRGIEEARMTEDVEKAIKRSKAVVIGPSNPITSIMPILSVKGLRELLRKKTVLSVSPIIGSKPVSGPAAKLMRAKGYEVSPSGVVDCYSDFLDIFVVDESDRVERDIEVVKTNILMKNKEDEKRLAKFVLDVLGV</sequence>
<dbReference type="InterPro" id="IPR002882">
    <property type="entry name" value="CofD"/>
</dbReference>
<evidence type="ECO:0000313" key="5">
    <source>
        <dbReference type="Proteomes" id="UP000008136"/>
    </source>
</evidence>
<keyword evidence="5" id="KW-1185">Reference proteome</keyword>
<feature type="binding site" evidence="3">
    <location>
        <position position="46"/>
    </location>
    <ligand>
        <name>7,8-didemethyl-8-hydroxy-5-deazariboflavin</name>
        <dbReference type="ChEBI" id="CHEBI:59904"/>
    </ligand>
</feature>
<dbReference type="SUPFAM" id="SSF142338">
    <property type="entry name" value="CofD-like"/>
    <property type="match status" value="1"/>
</dbReference>
<comment type="subunit">
    <text evidence="3">Homodimer.</text>
</comment>
<dbReference type="HOGENOM" id="CLU_055795_1_0_2"/>
<proteinExistence type="inferred from homology"/>
<dbReference type="InterPro" id="IPR038136">
    <property type="entry name" value="CofD-like_dom_sf"/>
</dbReference>
<dbReference type="AlphaFoldDB" id="F2KP43"/>
<evidence type="ECO:0000313" key="4">
    <source>
        <dbReference type="EMBL" id="AEA46351.1"/>
    </source>
</evidence>
<gene>
    <name evidence="3" type="primary">cofD</name>
    <name evidence="4" type="ordered locus">Arcve_0317</name>
</gene>
<dbReference type="HAMAP" id="MF_01257">
    <property type="entry name" value="CofD"/>
    <property type="match status" value="1"/>
</dbReference>
<dbReference type="GO" id="GO:0043743">
    <property type="term" value="F:LPPG:FO 2-phospho-L-lactate transferase activity"/>
    <property type="evidence" value="ECO:0007669"/>
    <property type="project" value="UniProtKB-EC"/>
</dbReference>
<dbReference type="GO" id="GO:0000287">
    <property type="term" value="F:magnesium ion binding"/>
    <property type="evidence" value="ECO:0007669"/>
    <property type="project" value="InterPro"/>
</dbReference>
<name>F2KP43_ARCVS</name>
<accession>F2KP43</accession>
<dbReference type="InterPro" id="IPR010115">
    <property type="entry name" value="FbiA/CofD"/>
</dbReference>
<organism evidence="4 5">
    <name type="scientific">Archaeoglobus veneficus (strain DSM 11195 / SNP6)</name>
    <dbReference type="NCBI Taxonomy" id="693661"/>
    <lineage>
        <taxon>Archaea</taxon>
        <taxon>Methanobacteriati</taxon>
        <taxon>Methanobacteriota</taxon>
        <taxon>Archaeoglobi</taxon>
        <taxon>Archaeoglobales</taxon>
        <taxon>Archaeoglobaceae</taxon>
        <taxon>Archaeoglobus</taxon>
    </lineage>
</organism>
<dbReference type="RefSeq" id="WP_013683025.1">
    <property type="nucleotide sequence ID" value="NC_015320.1"/>
</dbReference>
<dbReference type="PANTHER" id="PTHR43007">
    <property type="entry name" value="2-PHOSPHO-L-LACTATE TRANSFERASE"/>
    <property type="match status" value="1"/>
</dbReference>
<dbReference type="Gene3D" id="1.10.8.240">
    <property type="entry name" value="CofD-like domain"/>
    <property type="match status" value="1"/>
</dbReference>
<keyword evidence="1 3" id="KW-0808">Transferase</keyword>
<keyword evidence="2 3" id="KW-0460">Magnesium</keyword>
<dbReference type="Proteomes" id="UP000008136">
    <property type="component" value="Chromosome"/>
</dbReference>